<proteinExistence type="predicted"/>
<evidence type="ECO:0000256" key="2">
    <source>
        <dbReference type="ARBA" id="ARBA00022692"/>
    </source>
</evidence>
<evidence type="ECO:0000313" key="7">
    <source>
        <dbReference type="Proteomes" id="UP001236559"/>
    </source>
</evidence>
<accession>A0ABU0AVR9</accession>
<gene>
    <name evidence="6" type="ORF">J2S72_001154</name>
</gene>
<evidence type="ECO:0000256" key="3">
    <source>
        <dbReference type="ARBA" id="ARBA00022989"/>
    </source>
</evidence>
<comment type="subcellular location">
    <subcellularLocation>
        <location evidence="1">Membrane</location>
        <topology evidence="1">Multi-pass membrane protein</topology>
    </subcellularLocation>
</comment>
<dbReference type="PANTHER" id="PTHR33514">
    <property type="entry name" value="PROTEIN ABCI12, CHLOROPLASTIC"/>
    <property type="match status" value="1"/>
</dbReference>
<keyword evidence="3 5" id="KW-1133">Transmembrane helix</keyword>
<dbReference type="InterPro" id="IPR003339">
    <property type="entry name" value="ABC/ECF_trnsptr_transmembrane"/>
</dbReference>
<dbReference type="PANTHER" id="PTHR33514:SF13">
    <property type="entry name" value="PROTEIN ABCI12, CHLOROPLASTIC"/>
    <property type="match status" value="1"/>
</dbReference>
<dbReference type="EMBL" id="JAUSTN010000005">
    <property type="protein sequence ID" value="MDQ0275130.1"/>
    <property type="molecule type" value="Genomic_DNA"/>
</dbReference>
<keyword evidence="2 5" id="KW-0812">Transmembrane</keyword>
<evidence type="ECO:0000256" key="4">
    <source>
        <dbReference type="ARBA" id="ARBA00023136"/>
    </source>
</evidence>
<evidence type="ECO:0000256" key="5">
    <source>
        <dbReference type="SAM" id="Phobius"/>
    </source>
</evidence>
<sequence>MDMIYRDEDTFFHRLDPRSKLFIMLFTFVFAVMTDSWTVYIVLAALTILHSIISKSYPNLKKISFVLFMLMMMSLVFWAIGHRGPTKLIGFITLEGLIFGANKGVKIIIMIIAGMNFLSTTKIEEISAGLVKIGLPYRGAFAFSTAIRLIPMVLGTTETIIQAQKSRGLDLDSGSIISKVKKYMPLMIPAFVSVIRNTNVFSMALESKGFGYADKKTSYIEVKMKTVDWVIIVLLIATLLLLIFLKVKRYI</sequence>
<feature type="transmembrane region" description="Helical" evidence="5">
    <location>
        <begin position="21"/>
        <end position="43"/>
    </location>
</feature>
<dbReference type="CDD" id="cd16914">
    <property type="entry name" value="EcfT"/>
    <property type="match status" value="1"/>
</dbReference>
<feature type="transmembrane region" description="Helical" evidence="5">
    <location>
        <begin position="63"/>
        <end position="81"/>
    </location>
</feature>
<reference evidence="6 7" key="1">
    <citation type="submission" date="2023-07" db="EMBL/GenBank/DDBJ databases">
        <title>Genomic Encyclopedia of Type Strains, Phase IV (KMG-IV): sequencing the most valuable type-strain genomes for metagenomic binning, comparative biology and taxonomic classification.</title>
        <authorList>
            <person name="Goeker M."/>
        </authorList>
    </citation>
    <scope>NUCLEOTIDE SEQUENCE [LARGE SCALE GENOMIC DNA]</scope>
    <source>
        <strain evidence="6 7">DSM 22616</strain>
    </source>
</reference>
<feature type="transmembrane region" description="Helical" evidence="5">
    <location>
        <begin position="88"/>
        <end position="115"/>
    </location>
</feature>
<comment type="caution">
    <text evidence="6">The sequence shown here is derived from an EMBL/GenBank/DDBJ whole genome shotgun (WGS) entry which is preliminary data.</text>
</comment>
<feature type="transmembrane region" description="Helical" evidence="5">
    <location>
        <begin position="226"/>
        <end position="245"/>
    </location>
</feature>
<evidence type="ECO:0000256" key="1">
    <source>
        <dbReference type="ARBA" id="ARBA00004141"/>
    </source>
</evidence>
<evidence type="ECO:0000313" key="6">
    <source>
        <dbReference type="EMBL" id="MDQ0275130.1"/>
    </source>
</evidence>
<keyword evidence="4 5" id="KW-0472">Membrane</keyword>
<organism evidence="6 7">
    <name type="scientific">Peptoniphilus koenoeneniae</name>
    <dbReference type="NCBI Taxonomy" id="507751"/>
    <lineage>
        <taxon>Bacteria</taxon>
        <taxon>Bacillati</taxon>
        <taxon>Bacillota</taxon>
        <taxon>Tissierellia</taxon>
        <taxon>Tissierellales</taxon>
        <taxon>Peptoniphilaceae</taxon>
        <taxon>Peptoniphilus</taxon>
    </lineage>
</organism>
<dbReference type="Pfam" id="PF02361">
    <property type="entry name" value="CbiQ"/>
    <property type="match status" value="1"/>
</dbReference>
<name>A0ABU0AVR9_9FIRM</name>
<keyword evidence="7" id="KW-1185">Reference proteome</keyword>
<protein>
    <submittedName>
        <fullName evidence="6">Energy-coupling factor transport system permease protein</fullName>
    </submittedName>
</protein>
<dbReference type="RefSeq" id="WP_023055056.1">
    <property type="nucleotide sequence ID" value="NZ_JAUSTN010000005.1"/>
</dbReference>
<dbReference type="Proteomes" id="UP001236559">
    <property type="component" value="Unassembled WGS sequence"/>
</dbReference>